<reference evidence="2" key="1">
    <citation type="submission" date="2018-05" db="EMBL/GenBank/DDBJ databases">
        <title>Draft genome of Mucuna pruriens seed.</title>
        <authorList>
            <person name="Nnadi N.E."/>
            <person name="Vos R."/>
            <person name="Hasami M.H."/>
            <person name="Devisetty U.K."/>
            <person name="Aguiy J.C."/>
        </authorList>
    </citation>
    <scope>NUCLEOTIDE SEQUENCE [LARGE SCALE GENOMIC DNA]</scope>
    <source>
        <strain evidence="2">JCA_2017</strain>
    </source>
</reference>
<protein>
    <submittedName>
        <fullName evidence="2">Uncharacterized protein</fullName>
    </submittedName>
</protein>
<dbReference type="Proteomes" id="UP000257109">
    <property type="component" value="Unassembled WGS sequence"/>
</dbReference>
<sequence>MVAKKDVANVDTLHANEKNETVICFNYEKQGYIGRDHPNPKKELNNKDQMGSTSLDGEEERQEYGVVCSLLSVERGGEFLGHVISQRGIVVDPSKIEVAIEWEAQSQCLRLGLVTIYTHRGFIWDSHALIYVDSNASKMSLGDVLMLRNQVEESSLANMSPELTMALLVGQAMLLLSEKVRAKSELGLVEGAMGLAKQRDYWNSIWVHSLGELKTRWTNDISRAFVAQLIK</sequence>
<dbReference type="EMBL" id="QJKJ01000549">
    <property type="protein sequence ID" value="RDY11962.1"/>
    <property type="molecule type" value="Genomic_DNA"/>
</dbReference>
<evidence type="ECO:0000313" key="3">
    <source>
        <dbReference type="Proteomes" id="UP000257109"/>
    </source>
</evidence>
<evidence type="ECO:0000256" key="1">
    <source>
        <dbReference type="SAM" id="MobiDB-lite"/>
    </source>
</evidence>
<name>A0A371IAA0_MUCPR</name>
<feature type="non-terminal residue" evidence="2">
    <location>
        <position position="1"/>
    </location>
</feature>
<feature type="compositionally biased region" description="Basic and acidic residues" evidence="1">
    <location>
        <begin position="36"/>
        <end position="46"/>
    </location>
</feature>
<accession>A0A371IAA0</accession>
<dbReference type="AlphaFoldDB" id="A0A371IAA0"/>
<keyword evidence="3" id="KW-1185">Reference proteome</keyword>
<evidence type="ECO:0000313" key="2">
    <source>
        <dbReference type="EMBL" id="RDY11962.1"/>
    </source>
</evidence>
<comment type="caution">
    <text evidence="2">The sequence shown here is derived from an EMBL/GenBank/DDBJ whole genome shotgun (WGS) entry which is preliminary data.</text>
</comment>
<gene>
    <name evidence="2" type="ORF">CR513_03300</name>
</gene>
<feature type="region of interest" description="Disordered" evidence="1">
    <location>
        <begin position="36"/>
        <end position="58"/>
    </location>
</feature>
<organism evidence="2 3">
    <name type="scientific">Mucuna pruriens</name>
    <name type="common">Velvet bean</name>
    <name type="synonym">Dolichos pruriens</name>
    <dbReference type="NCBI Taxonomy" id="157652"/>
    <lineage>
        <taxon>Eukaryota</taxon>
        <taxon>Viridiplantae</taxon>
        <taxon>Streptophyta</taxon>
        <taxon>Embryophyta</taxon>
        <taxon>Tracheophyta</taxon>
        <taxon>Spermatophyta</taxon>
        <taxon>Magnoliopsida</taxon>
        <taxon>eudicotyledons</taxon>
        <taxon>Gunneridae</taxon>
        <taxon>Pentapetalae</taxon>
        <taxon>rosids</taxon>
        <taxon>fabids</taxon>
        <taxon>Fabales</taxon>
        <taxon>Fabaceae</taxon>
        <taxon>Papilionoideae</taxon>
        <taxon>50 kb inversion clade</taxon>
        <taxon>NPAAA clade</taxon>
        <taxon>indigoferoid/millettioid clade</taxon>
        <taxon>Phaseoleae</taxon>
        <taxon>Mucuna</taxon>
    </lineage>
</organism>
<proteinExistence type="predicted"/>